<protein>
    <recommendedName>
        <fullName evidence="3">GlcG protein</fullName>
    </recommendedName>
</protein>
<accession>A0A3S4FBD4</accession>
<name>A0A3S4FBD4_9BRAD</name>
<dbReference type="PANTHER" id="PTHR34309:SF10">
    <property type="entry name" value="SLR1406 PROTEIN"/>
    <property type="match status" value="1"/>
</dbReference>
<dbReference type="OrthoDB" id="9815788at2"/>
<dbReference type="EMBL" id="UWOC01000099">
    <property type="protein sequence ID" value="VCU08029.1"/>
    <property type="molecule type" value="Genomic_DNA"/>
</dbReference>
<dbReference type="SUPFAM" id="SSF143744">
    <property type="entry name" value="GlcG-like"/>
    <property type="match status" value="1"/>
</dbReference>
<dbReference type="InterPro" id="IPR005624">
    <property type="entry name" value="PduO/GlcC-like"/>
</dbReference>
<dbReference type="Gene3D" id="3.30.450.150">
    <property type="entry name" value="Haem-degrading domain"/>
    <property type="match status" value="1"/>
</dbReference>
<dbReference type="InterPro" id="IPR038084">
    <property type="entry name" value="PduO/GlcC-like_sf"/>
</dbReference>
<dbReference type="AlphaFoldDB" id="A0A3S4FBD4"/>
<dbReference type="Proteomes" id="UP000289200">
    <property type="component" value="Unassembled WGS sequence"/>
</dbReference>
<proteinExistence type="predicted"/>
<dbReference type="InterPro" id="IPR052517">
    <property type="entry name" value="GlcG_carb_metab_protein"/>
</dbReference>
<keyword evidence="2" id="KW-1185">Reference proteome</keyword>
<gene>
    <name evidence="1" type="ORF">RHODGE_RHODGE_01165</name>
</gene>
<dbReference type="Pfam" id="PF03928">
    <property type="entry name" value="HbpS-like"/>
    <property type="match status" value="1"/>
</dbReference>
<reference evidence="2" key="1">
    <citation type="submission" date="2018-10" db="EMBL/GenBank/DDBJ databases">
        <authorList>
            <person name="Peiro R."/>
            <person name="Begona"/>
            <person name="Cbmso G."/>
            <person name="Lopez M."/>
            <person name="Gonzalez S."/>
            <person name="Sacristan E."/>
            <person name="Castillo E."/>
        </authorList>
    </citation>
    <scope>NUCLEOTIDE SEQUENCE [LARGE SCALE GENOMIC DNA]</scope>
</reference>
<sequence length="147" mass="14521">MGSVGLSQASRIVDAALAKGRETGCEPLTVVVLDAGGHLVAAKREDGSGILRFEIAFGKAWGALGMGFGSRTYVERAKVNPAFVTALMAASGGRVVPVPSGVLIRDTGGQVIGAVGISGDTSDRDEVCALAGIAAVGLTADPGGAPG</sequence>
<evidence type="ECO:0000313" key="2">
    <source>
        <dbReference type="Proteomes" id="UP000289200"/>
    </source>
</evidence>
<dbReference type="PANTHER" id="PTHR34309">
    <property type="entry name" value="SLR1406 PROTEIN"/>
    <property type="match status" value="1"/>
</dbReference>
<evidence type="ECO:0000313" key="1">
    <source>
        <dbReference type="EMBL" id="VCU08029.1"/>
    </source>
</evidence>
<dbReference type="RefSeq" id="WP_129608173.1">
    <property type="nucleotide sequence ID" value="NZ_UWOC01000099.1"/>
</dbReference>
<evidence type="ECO:0008006" key="3">
    <source>
        <dbReference type="Google" id="ProtNLM"/>
    </source>
</evidence>
<organism evidence="1 2">
    <name type="scientific">Rhodoplanes serenus</name>
    <dbReference type="NCBI Taxonomy" id="200615"/>
    <lineage>
        <taxon>Bacteria</taxon>
        <taxon>Pseudomonadati</taxon>
        <taxon>Pseudomonadota</taxon>
        <taxon>Alphaproteobacteria</taxon>
        <taxon>Hyphomicrobiales</taxon>
        <taxon>Nitrobacteraceae</taxon>
        <taxon>Rhodoplanes</taxon>
    </lineage>
</organism>
<comment type="caution">
    <text evidence="1">The sequence shown here is derived from an EMBL/GenBank/DDBJ whole genome shotgun (WGS) entry which is preliminary data.</text>
</comment>